<dbReference type="Proteomes" id="UP001458880">
    <property type="component" value="Unassembled WGS sequence"/>
</dbReference>
<dbReference type="PROSITE" id="PS51450">
    <property type="entry name" value="LRR"/>
    <property type="match status" value="4"/>
</dbReference>
<dbReference type="Pfam" id="PF14580">
    <property type="entry name" value="LRR_9"/>
    <property type="match status" value="1"/>
</dbReference>
<evidence type="ECO:0000256" key="8">
    <source>
        <dbReference type="ARBA" id="ARBA00024433"/>
    </source>
</evidence>
<evidence type="ECO:0000313" key="11">
    <source>
        <dbReference type="Proteomes" id="UP001458880"/>
    </source>
</evidence>
<reference evidence="10 11" key="1">
    <citation type="journal article" date="2024" name="BMC Genomics">
        <title>De novo assembly and annotation of Popillia japonica's genome with initial clues to its potential as an invasive pest.</title>
        <authorList>
            <person name="Cucini C."/>
            <person name="Boschi S."/>
            <person name="Funari R."/>
            <person name="Cardaioli E."/>
            <person name="Iannotti N."/>
            <person name="Marturano G."/>
            <person name="Paoli F."/>
            <person name="Bruttini M."/>
            <person name="Carapelli A."/>
            <person name="Frati F."/>
            <person name="Nardi F."/>
        </authorList>
    </citation>
    <scope>NUCLEOTIDE SEQUENCE [LARGE SCALE GENOMIC DNA]</scope>
    <source>
        <strain evidence="10">DMR45628</strain>
    </source>
</reference>
<proteinExistence type="inferred from homology"/>
<dbReference type="GO" id="GO:0005930">
    <property type="term" value="C:axoneme"/>
    <property type="evidence" value="ECO:0007669"/>
    <property type="project" value="TreeGrafter"/>
</dbReference>
<evidence type="ECO:0000256" key="1">
    <source>
        <dbReference type="ARBA" id="ARBA00003843"/>
    </source>
</evidence>
<keyword evidence="6" id="KW-0969">Cilium</keyword>
<dbReference type="PANTHER" id="PTHR45973">
    <property type="entry name" value="PROTEIN PHOSPHATASE 1 REGULATORY SUBUNIT SDS22-RELATED"/>
    <property type="match status" value="1"/>
</dbReference>
<feature type="compositionally biased region" description="Polar residues" evidence="9">
    <location>
        <begin position="554"/>
        <end position="572"/>
    </location>
</feature>
<dbReference type="Gene3D" id="3.80.10.10">
    <property type="entry name" value="Ribonuclease Inhibitor"/>
    <property type="match status" value="2"/>
</dbReference>
<keyword evidence="5" id="KW-0677">Repeat</keyword>
<dbReference type="InterPro" id="IPR001611">
    <property type="entry name" value="Leu-rich_rpt"/>
</dbReference>
<dbReference type="PANTHER" id="PTHR45973:SF9">
    <property type="entry name" value="LEUCINE-RICH REPEAT-CONTAINING PROTEIN 46"/>
    <property type="match status" value="1"/>
</dbReference>
<gene>
    <name evidence="10" type="ORF">QE152_g1443</name>
</gene>
<evidence type="ECO:0000256" key="7">
    <source>
        <dbReference type="ARBA" id="ARBA00023273"/>
    </source>
</evidence>
<dbReference type="GO" id="GO:0070840">
    <property type="term" value="F:dynein complex binding"/>
    <property type="evidence" value="ECO:0007669"/>
    <property type="project" value="TreeGrafter"/>
</dbReference>
<organism evidence="10 11">
    <name type="scientific">Popillia japonica</name>
    <name type="common">Japanese beetle</name>
    <dbReference type="NCBI Taxonomy" id="7064"/>
    <lineage>
        <taxon>Eukaryota</taxon>
        <taxon>Metazoa</taxon>
        <taxon>Ecdysozoa</taxon>
        <taxon>Arthropoda</taxon>
        <taxon>Hexapoda</taxon>
        <taxon>Insecta</taxon>
        <taxon>Pterygota</taxon>
        <taxon>Neoptera</taxon>
        <taxon>Endopterygota</taxon>
        <taxon>Coleoptera</taxon>
        <taxon>Polyphaga</taxon>
        <taxon>Scarabaeiformia</taxon>
        <taxon>Scarabaeidae</taxon>
        <taxon>Rutelinae</taxon>
        <taxon>Popillia</taxon>
    </lineage>
</organism>
<comment type="similarity">
    <text evidence="3">Belongs to the DNAAF1 family.</text>
</comment>
<dbReference type="GO" id="GO:0035082">
    <property type="term" value="P:axoneme assembly"/>
    <property type="evidence" value="ECO:0007669"/>
    <property type="project" value="TreeGrafter"/>
</dbReference>
<dbReference type="AlphaFoldDB" id="A0AAW1N9K6"/>
<evidence type="ECO:0000256" key="5">
    <source>
        <dbReference type="ARBA" id="ARBA00022737"/>
    </source>
</evidence>
<comment type="function">
    <text evidence="1">Cilium-specific protein required for cilia structures.</text>
</comment>
<name>A0AAW1N9K6_POPJA</name>
<evidence type="ECO:0000256" key="6">
    <source>
        <dbReference type="ARBA" id="ARBA00023069"/>
    </source>
</evidence>
<dbReference type="InterPro" id="IPR050576">
    <property type="entry name" value="Cilia_flagella_integrity"/>
</dbReference>
<dbReference type="InterPro" id="IPR032675">
    <property type="entry name" value="LRR_dom_sf"/>
</dbReference>
<sequence>MTKEFILKRPLPDCKEQKLYATPYLNDVLYLHFKGFSFIENLEEYTGLKCLWLENNGIRQISGLDNQKNLRSLFLHYNLIRKIENLENCPILDTLNLSHNQVRKIENLDCIKTLRTLNLANNYLESLEDVEHLEKLTELSVLDLSNNHIDDPLIVKVLGAMPNLGVLNLMGNPVIRKVPSYRKTMILSCKDLKYLDDRPIFPRDRACAEAWERGGTTEEHAERQRWIERERQRIMDSVNALVAMRDARRAAIAQQSQDSGVGTSINDSESEAESLSEPPQPRLHHEELDDNDVASSLSNINELPEADGGKEDIIEETPKEVRYDYANASEDDAEASDGRGFSISSRRSGAGDFMREKEADEDYDDYRERIFDFEPKKRSRRGKRRLVEEIDSDRSAPVNNDNEKVWGKRRLVEEIDSDRSAPVNNDNEKVCLRIEDQEGGELGEDRLKIESEKTREDGLKIEDEALNLEKDRTKIDEDAIVGDKQENPALIQEISAIKPELPQNIEDESTTEDEIGNSDIAQAVISDIAQAVISYLKSCEDKGNPPQDEDESNPGISQLSNIFESNSRTTQPKRYVIIDPDEIQANTAEDAPQITAISTDIDPDEIQANTAEDAPQITAISTDESDAVIREDHEDIQIKKPDNDFETLVQIYAQNLADSSSEDTDDEEQQYYEALDNAEEIGCDPIECTEEEEQEVVTKESIPARSSTREIFTNITQDLSDIKELLNWNLKECTEEEEQEVVTKESIPARSSTREIFTNITQDLSDIKELLNWNLKRKTENKIMLEPIRKMKPEDEDYFTIDGTDTQDETGG</sequence>
<feature type="region of interest" description="Disordered" evidence="9">
    <location>
        <begin position="253"/>
        <end position="286"/>
    </location>
</feature>
<dbReference type="SUPFAM" id="SSF52075">
    <property type="entry name" value="Outer arm dynein light chain 1"/>
    <property type="match status" value="1"/>
</dbReference>
<evidence type="ECO:0000256" key="3">
    <source>
        <dbReference type="ARBA" id="ARBA00006453"/>
    </source>
</evidence>
<protein>
    <recommendedName>
        <fullName evidence="8">Dynein axonemal assembly factor 1 homolog</fullName>
    </recommendedName>
</protein>
<dbReference type="SMART" id="SM00365">
    <property type="entry name" value="LRR_SD22"/>
    <property type="match status" value="5"/>
</dbReference>
<keyword evidence="11" id="KW-1185">Reference proteome</keyword>
<comment type="subcellular location">
    <subcellularLocation>
        <location evidence="2">Cell projection</location>
        <location evidence="2">Cilium</location>
    </subcellularLocation>
</comment>
<feature type="region of interest" description="Disordered" evidence="9">
    <location>
        <begin position="539"/>
        <end position="572"/>
    </location>
</feature>
<dbReference type="EMBL" id="JASPKY010000009">
    <property type="protein sequence ID" value="KAK9754011.1"/>
    <property type="molecule type" value="Genomic_DNA"/>
</dbReference>
<keyword evidence="4" id="KW-0433">Leucine-rich repeat</keyword>
<accession>A0AAW1N9K6</accession>
<evidence type="ECO:0000313" key="10">
    <source>
        <dbReference type="EMBL" id="KAK9754011.1"/>
    </source>
</evidence>
<evidence type="ECO:0000256" key="9">
    <source>
        <dbReference type="SAM" id="MobiDB-lite"/>
    </source>
</evidence>
<keyword evidence="7" id="KW-0966">Cell projection</keyword>
<feature type="compositionally biased region" description="Polar residues" evidence="9">
    <location>
        <begin position="253"/>
        <end position="267"/>
    </location>
</feature>
<evidence type="ECO:0000256" key="4">
    <source>
        <dbReference type="ARBA" id="ARBA00022614"/>
    </source>
</evidence>
<evidence type="ECO:0000256" key="2">
    <source>
        <dbReference type="ARBA" id="ARBA00004138"/>
    </source>
</evidence>
<comment type="caution">
    <text evidence="10">The sequence shown here is derived from an EMBL/GenBank/DDBJ whole genome shotgun (WGS) entry which is preliminary data.</text>
</comment>